<evidence type="ECO:0000256" key="1">
    <source>
        <dbReference type="SAM" id="SignalP"/>
    </source>
</evidence>
<accession>A0AA40EJI2</accession>
<feature type="chain" id="PRO_5041212424" description="Secreted protein" evidence="1">
    <location>
        <begin position="28"/>
        <end position="128"/>
    </location>
</feature>
<gene>
    <name evidence="2" type="ORF">B0T18DRAFT_418103</name>
</gene>
<evidence type="ECO:0008006" key="4">
    <source>
        <dbReference type="Google" id="ProtNLM"/>
    </source>
</evidence>
<keyword evidence="3" id="KW-1185">Reference proteome</keyword>
<dbReference type="EMBL" id="JAUKUD010000006">
    <property type="protein sequence ID" value="KAK0740500.1"/>
    <property type="molecule type" value="Genomic_DNA"/>
</dbReference>
<evidence type="ECO:0000313" key="2">
    <source>
        <dbReference type="EMBL" id="KAK0740500.1"/>
    </source>
</evidence>
<feature type="signal peptide" evidence="1">
    <location>
        <begin position="1"/>
        <end position="27"/>
    </location>
</feature>
<protein>
    <recommendedName>
        <fullName evidence="4">Secreted protein</fullName>
    </recommendedName>
</protein>
<keyword evidence="1" id="KW-0732">Signal</keyword>
<feature type="non-terminal residue" evidence="2">
    <location>
        <position position="128"/>
    </location>
</feature>
<sequence length="128" mass="14352">MSTHHHARCHPKGLSLFLFFFRGQCASHRIAAPGMGHDHAQPFPVWQFLSCLCEEGQSATSRRDECSSNLSLPCLRAAWAKQHGSYRTTESRMLWIPRSAAQYRTPRTPAPCQAAQAGIRNSQGHLDH</sequence>
<dbReference type="Proteomes" id="UP001172155">
    <property type="component" value="Unassembled WGS sequence"/>
</dbReference>
<comment type="caution">
    <text evidence="2">The sequence shown here is derived from an EMBL/GenBank/DDBJ whole genome shotgun (WGS) entry which is preliminary data.</text>
</comment>
<dbReference type="AlphaFoldDB" id="A0AA40EJI2"/>
<organism evidence="2 3">
    <name type="scientific">Schizothecium vesticola</name>
    <dbReference type="NCBI Taxonomy" id="314040"/>
    <lineage>
        <taxon>Eukaryota</taxon>
        <taxon>Fungi</taxon>
        <taxon>Dikarya</taxon>
        <taxon>Ascomycota</taxon>
        <taxon>Pezizomycotina</taxon>
        <taxon>Sordariomycetes</taxon>
        <taxon>Sordariomycetidae</taxon>
        <taxon>Sordariales</taxon>
        <taxon>Schizotheciaceae</taxon>
        <taxon>Schizothecium</taxon>
    </lineage>
</organism>
<proteinExistence type="predicted"/>
<evidence type="ECO:0000313" key="3">
    <source>
        <dbReference type="Proteomes" id="UP001172155"/>
    </source>
</evidence>
<reference evidence="2" key="1">
    <citation type="submission" date="2023-06" db="EMBL/GenBank/DDBJ databases">
        <title>Genome-scale phylogeny and comparative genomics of the fungal order Sordariales.</title>
        <authorList>
            <consortium name="Lawrence Berkeley National Laboratory"/>
            <person name="Hensen N."/>
            <person name="Bonometti L."/>
            <person name="Westerberg I."/>
            <person name="Brannstrom I.O."/>
            <person name="Guillou S."/>
            <person name="Cros-Aarteil S."/>
            <person name="Calhoun S."/>
            <person name="Haridas S."/>
            <person name="Kuo A."/>
            <person name="Mondo S."/>
            <person name="Pangilinan J."/>
            <person name="Riley R."/>
            <person name="LaButti K."/>
            <person name="Andreopoulos B."/>
            <person name="Lipzen A."/>
            <person name="Chen C."/>
            <person name="Yanf M."/>
            <person name="Daum C."/>
            <person name="Ng V."/>
            <person name="Clum A."/>
            <person name="Steindorff A."/>
            <person name="Ohm R."/>
            <person name="Martin F."/>
            <person name="Silar P."/>
            <person name="Natvig D."/>
            <person name="Lalanne C."/>
            <person name="Gautier V."/>
            <person name="Ament-velasquez S.L."/>
            <person name="Kruys A."/>
            <person name="Hutchinson M.I."/>
            <person name="Powell A.J."/>
            <person name="Barry K."/>
            <person name="Miller A.N."/>
            <person name="Grigoriev I.V."/>
            <person name="Debuchy R."/>
            <person name="Gladieux P."/>
            <person name="Thoren M.H."/>
            <person name="Johannesson H."/>
        </authorList>
    </citation>
    <scope>NUCLEOTIDE SEQUENCE</scope>
    <source>
        <strain evidence="2">SMH3187-1</strain>
    </source>
</reference>
<name>A0AA40EJI2_9PEZI</name>